<protein>
    <submittedName>
        <fullName evidence="1">Uncharacterized protein</fullName>
    </submittedName>
</protein>
<organism evidence="1 2">
    <name type="scientific">Eretmocerus hayati</name>
    <dbReference type="NCBI Taxonomy" id="131215"/>
    <lineage>
        <taxon>Eukaryota</taxon>
        <taxon>Metazoa</taxon>
        <taxon>Ecdysozoa</taxon>
        <taxon>Arthropoda</taxon>
        <taxon>Hexapoda</taxon>
        <taxon>Insecta</taxon>
        <taxon>Pterygota</taxon>
        <taxon>Neoptera</taxon>
        <taxon>Endopterygota</taxon>
        <taxon>Hymenoptera</taxon>
        <taxon>Apocrita</taxon>
        <taxon>Proctotrupomorpha</taxon>
        <taxon>Chalcidoidea</taxon>
        <taxon>Aphelinidae</taxon>
        <taxon>Aphelininae</taxon>
        <taxon>Eretmocerus</taxon>
    </lineage>
</organism>
<dbReference type="Proteomes" id="UP001239111">
    <property type="component" value="Chromosome 2"/>
</dbReference>
<accession>A0ACC2NX14</accession>
<proteinExistence type="predicted"/>
<evidence type="ECO:0000313" key="1">
    <source>
        <dbReference type="EMBL" id="KAJ8675146.1"/>
    </source>
</evidence>
<evidence type="ECO:0000313" key="2">
    <source>
        <dbReference type="Proteomes" id="UP001239111"/>
    </source>
</evidence>
<sequence length="708" mass="81861">MSVGSLKRIITDYMKKNLSTYQVTVITKSANTLNSLGSSILKVMIDEFSSVVIDFEALSSTPGSTPPSKLWTQTADQSNLKIGIIEVNDRTNRDLEFQKMLESFINYSSWLRGKSIIFLTNGNAKGIFEKFVRYAWSQHFLDLTVVECVEETPKNGLQRMPDQEYLVFVHTFNPFRSEYYIDSLTEKTDILPDKLRDLHKYPLHVNAGEKLDAFKPNEYLMEKKFDYLRYDDNIFRMEILADAMNFFPIPIFRSMDTSNNVPNGKYIVLEPPRMQSIDPSSHEVSYKLEPAQNMMGIDEEDKTPLSVIENKTSPGERNFDTISQVKRIDVPRSVWKNVFYNDKLFSSSKSYQKSTDFYLYAQRYDLINDDTKPNVKLIRDLYSSIVRVPIPSEVRLSVTQRKVVETNVSSYNFLTVCIALVVMELIIFLSSRFLKLDKNVWSVTKIAHLLLGGSMTSQQRMSLRGKILLISVYFASIIMMTMTGDELLKMMLTSKKILRFKTLKELADSGLSLHVLNATKVDLLRYGQYNSHVQKIANHSMVVESARNFHDMISKDVTGALIYGVLVWPRKSPESPDVVSADGIIFETIIDDIITTETFSMKMRMNSPYIERFKALYLKMHDSGLLHEYFEKFLYRSIRSWFRSRATYSAASYSRHGEKNDRDVDIPLQFKLKIIIMTGFFLSFVALVWEIFTKNPNRRRYPPGVRRV</sequence>
<reference evidence="1" key="1">
    <citation type="submission" date="2023-04" db="EMBL/GenBank/DDBJ databases">
        <title>A chromosome-level genome assembly of the parasitoid wasp Eretmocerus hayati.</title>
        <authorList>
            <person name="Zhong Y."/>
            <person name="Liu S."/>
            <person name="Liu Y."/>
        </authorList>
    </citation>
    <scope>NUCLEOTIDE SEQUENCE</scope>
    <source>
        <strain evidence="1">ZJU_SS_LIU_2023</strain>
    </source>
</reference>
<gene>
    <name evidence="1" type="ORF">QAD02_010932</name>
</gene>
<comment type="caution">
    <text evidence="1">The sequence shown here is derived from an EMBL/GenBank/DDBJ whole genome shotgun (WGS) entry which is preliminary data.</text>
</comment>
<keyword evidence="2" id="KW-1185">Reference proteome</keyword>
<dbReference type="EMBL" id="CM056742">
    <property type="protein sequence ID" value="KAJ8675146.1"/>
    <property type="molecule type" value="Genomic_DNA"/>
</dbReference>
<name>A0ACC2NX14_9HYME</name>